<evidence type="ECO:0000256" key="2">
    <source>
        <dbReference type="ARBA" id="ARBA00008791"/>
    </source>
</evidence>
<dbReference type="Gene3D" id="3.40.50.12370">
    <property type="match status" value="1"/>
</dbReference>
<evidence type="ECO:0000256" key="4">
    <source>
        <dbReference type="ARBA" id="ARBA00037131"/>
    </source>
</evidence>
<comment type="function">
    <text evidence="4">Required for resistance to DNA-damaging agents.</text>
</comment>
<keyword evidence="7" id="KW-1185">Reference proteome</keyword>
<dbReference type="InterPro" id="IPR006016">
    <property type="entry name" value="UspA"/>
</dbReference>
<dbReference type="RefSeq" id="WP_237359458.1">
    <property type="nucleotide sequence ID" value="NZ_CAKLDM010000001.1"/>
</dbReference>
<dbReference type="SUPFAM" id="SSF52402">
    <property type="entry name" value="Adenine nucleotide alpha hydrolases-like"/>
    <property type="match status" value="2"/>
</dbReference>
<accession>A0ABN8DWK8</accession>
<comment type="subcellular location">
    <subcellularLocation>
        <location evidence="1">Cytoplasm</location>
    </subcellularLocation>
</comment>
<keyword evidence="3" id="KW-0963">Cytoplasm</keyword>
<dbReference type="Pfam" id="PF00582">
    <property type="entry name" value="Usp"/>
    <property type="match status" value="1"/>
</dbReference>
<feature type="domain" description="UspA" evidence="5">
    <location>
        <begin position="151"/>
        <end position="301"/>
    </location>
</feature>
<evidence type="ECO:0000313" key="7">
    <source>
        <dbReference type="Proteomes" id="UP000838748"/>
    </source>
</evidence>
<protein>
    <submittedName>
        <fullName evidence="6">Universal stress protein E</fullName>
    </submittedName>
</protein>
<evidence type="ECO:0000313" key="6">
    <source>
        <dbReference type="EMBL" id="CAH0535893.1"/>
    </source>
</evidence>
<dbReference type="EMBL" id="CAKLDM010000001">
    <property type="protein sequence ID" value="CAH0535893.1"/>
    <property type="molecule type" value="Genomic_DNA"/>
</dbReference>
<proteinExistence type="inferred from homology"/>
<comment type="caution">
    <text evidence="6">The sequence shown here is derived from an EMBL/GenBank/DDBJ whole genome shotgun (WGS) entry which is preliminary data.</text>
</comment>
<evidence type="ECO:0000256" key="3">
    <source>
        <dbReference type="ARBA" id="ARBA00022490"/>
    </source>
</evidence>
<comment type="similarity">
    <text evidence="2">Belongs to the universal stress protein A family.</text>
</comment>
<dbReference type="Proteomes" id="UP000838748">
    <property type="component" value="Unassembled WGS sequence"/>
</dbReference>
<dbReference type="PANTHER" id="PTHR47892">
    <property type="entry name" value="UNIVERSAL STRESS PROTEIN E"/>
    <property type="match status" value="1"/>
</dbReference>
<gene>
    <name evidence="6" type="primary">uspE_1</name>
    <name evidence="6" type="ORF">VMF7928_00038</name>
</gene>
<organism evidence="6 7">
    <name type="scientific">Vibrio marisflavi CECT 7928</name>
    <dbReference type="NCBI Taxonomy" id="634439"/>
    <lineage>
        <taxon>Bacteria</taxon>
        <taxon>Pseudomonadati</taxon>
        <taxon>Pseudomonadota</taxon>
        <taxon>Gammaproteobacteria</taxon>
        <taxon>Vibrionales</taxon>
        <taxon>Vibrionaceae</taxon>
        <taxon>Vibrio</taxon>
    </lineage>
</organism>
<reference evidence="6" key="1">
    <citation type="submission" date="2021-11" db="EMBL/GenBank/DDBJ databases">
        <authorList>
            <person name="Rodrigo-Torres L."/>
            <person name="Arahal R. D."/>
            <person name="Lucena T."/>
        </authorList>
    </citation>
    <scope>NUCLEOTIDE SEQUENCE</scope>
    <source>
        <strain evidence="6">CECT 7928</strain>
    </source>
</reference>
<evidence type="ECO:0000259" key="5">
    <source>
        <dbReference type="Pfam" id="PF00582"/>
    </source>
</evidence>
<name>A0ABN8DWK8_9VIBR</name>
<dbReference type="PANTHER" id="PTHR47892:SF1">
    <property type="entry name" value="UNIVERSAL STRESS PROTEIN E"/>
    <property type="match status" value="1"/>
</dbReference>
<evidence type="ECO:0000256" key="1">
    <source>
        <dbReference type="ARBA" id="ARBA00004496"/>
    </source>
</evidence>
<sequence length="311" mass="34756">MKRFENILFATQGLPSKSDALDQSIRLAASDNVNVSGLIAFPTFPNELQQYQQNFQATLQNNLQQDIDSYRHQNNLTEQQAPFPFAVKSSEQPAICIIKEAMNNNIDLLIKEAEPIKEGGEGFKAVDMTLLRKCPCAVWLHRPTEKPQTKRRVAVAVDPENTDEQQRALSLRLLELSRSIADSCDSHLHIISCWEYYLEHYLDNHAWIHVEDKQLSQELEKAKDNHHQALQALIAESGVAGDYVIHHLHGKPDDAIPKSVEESEIDVLVMGTIARTGISGFVIGNTAENILQAINCSLVALKPEGFMSPVA</sequence>